<dbReference type="Proteomes" id="UP000550787">
    <property type="component" value="Unassembled WGS sequence"/>
</dbReference>
<keyword evidence="1" id="KW-1133">Transmembrane helix</keyword>
<evidence type="ECO:0000256" key="1">
    <source>
        <dbReference type="SAM" id="Phobius"/>
    </source>
</evidence>
<dbReference type="AlphaFoldDB" id="A0A7W4I5Y5"/>
<dbReference type="EMBL" id="JABEQG010000019">
    <property type="protein sequence ID" value="MBB2156872.1"/>
    <property type="molecule type" value="Genomic_DNA"/>
</dbReference>
<comment type="caution">
    <text evidence="2">The sequence shown here is derived from an EMBL/GenBank/DDBJ whole genome shotgun (WGS) entry which is preliminary data.</text>
</comment>
<proteinExistence type="predicted"/>
<feature type="transmembrane region" description="Helical" evidence="1">
    <location>
        <begin position="87"/>
        <end position="104"/>
    </location>
</feature>
<reference evidence="2 3" key="1">
    <citation type="submission" date="2020-04" db="EMBL/GenBank/DDBJ databases">
        <title>Description of novel Gluconacetobacter.</title>
        <authorList>
            <person name="Sombolestani A."/>
        </authorList>
    </citation>
    <scope>NUCLEOTIDE SEQUENCE [LARGE SCALE GENOMIC DNA]</scope>
    <source>
        <strain evidence="2 3">LMG 7603</strain>
    </source>
</reference>
<evidence type="ECO:0000313" key="3">
    <source>
        <dbReference type="Proteomes" id="UP000550787"/>
    </source>
</evidence>
<feature type="transmembrane region" description="Helical" evidence="1">
    <location>
        <begin position="252"/>
        <end position="276"/>
    </location>
</feature>
<dbReference type="OMA" id="NCSQANS"/>
<keyword evidence="1" id="KW-0812">Transmembrane</keyword>
<dbReference type="InterPro" id="IPR022134">
    <property type="entry name" value="DUF3667"/>
</dbReference>
<dbReference type="RefSeq" id="WP_012228391.1">
    <property type="nucleotide sequence ID" value="NZ_JABEQG010000019.1"/>
</dbReference>
<feature type="transmembrane region" description="Helical" evidence="1">
    <location>
        <begin position="195"/>
        <end position="217"/>
    </location>
</feature>
<feature type="transmembrane region" description="Helical" evidence="1">
    <location>
        <begin position="165"/>
        <end position="183"/>
    </location>
</feature>
<protein>
    <submittedName>
        <fullName evidence="2">DUF3667 domain-containing protein</fullName>
    </submittedName>
</protein>
<accession>A0A7W4I5Y5</accession>
<gene>
    <name evidence="2" type="ORF">HLH33_11215</name>
</gene>
<name>A0A7W4I5Y5_GLUDI</name>
<organism evidence="2 3">
    <name type="scientific">Gluconacetobacter diazotrophicus</name>
    <name type="common">Acetobacter diazotrophicus</name>
    <dbReference type="NCBI Taxonomy" id="33996"/>
    <lineage>
        <taxon>Bacteria</taxon>
        <taxon>Pseudomonadati</taxon>
        <taxon>Pseudomonadota</taxon>
        <taxon>Alphaproteobacteria</taxon>
        <taxon>Acetobacterales</taxon>
        <taxon>Acetobacteraceae</taxon>
        <taxon>Gluconacetobacter</taxon>
    </lineage>
</organism>
<evidence type="ECO:0000313" key="2">
    <source>
        <dbReference type="EMBL" id="MBB2156872.1"/>
    </source>
</evidence>
<sequence>MTHDAPSPAGTACLNCGTVLVGEWCHHCGQEGGPPHRSVWELCAEFMEMLTHADGKFGRTIHRLVLAPAGLTQDYIAGRRASEIPPIRMFFVVLLMMFTIHSLVSPARHHSGLDPASRAELAAGMNTWSWAGHARATAWVRTHALNAADNPGEVLNVMGEWSERFILLLLPISAAILWVLYYWPTRRPLYDHVIFSVHSLSFAFVVFTASTIATRLVGDAGNLLLLGPPVHLYRHLRGFYGLGPLPTLARMAILFVTSAFFSLLLLSGLALLALALGAGE</sequence>
<keyword evidence="1" id="KW-0472">Membrane</keyword>
<dbReference type="Pfam" id="PF12412">
    <property type="entry name" value="DUF3667"/>
    <property type="match status" value="1"/>
</dbReference>